<organism evidence="5 6">
    <name type="scientific">[Clostridium] leptum</name>
    <dbReference type="NCBI Taxonomy" id="1535"/>
    <lineage>
        <taxon>Bacteria</taxon>
        <taxon>Bacillati</taxon>
        <taxon>Bacillota</taxon>
        <taxon>Clostridia</taxon>
        <taxon>Eubacteriales</taxon>
        <taxon>Oscillospiraceae</taxon>
        <taxon>Oscillospiraceae incertae sedis</taxon>
    </lineage>
</organism>
<reference evidence="5 6" key="1">
    <citation type="submission" date="2018-08" db="EMBL/GenBank/DDBJ databases">
        <title>A genome reference for cultivated species of the human gut microbiota.</title>
        <authorList>
            <person name="Zou Y."/>
            <person name="Xue W."/>
            <person name="Luo G."/>
        </authorList>
    </citation>
    <scope>NUCLEOTIDE SEQUENCE [LARGE SCALE GENOMIC DNA]</scope>
    <source>
        <strain evidence="5 6">AF28-26</strain>
    </source>
</reference>
<dbReference type="InterPro" id="IPR000524">
    <property type="entry name" value="Tscrpt_reg_HTH_GntR"/>
</dbReference>
<dbReference type="SUPFAM" id="SSF64288">
    <property type="entry name" value="Chorismate lyase-like"/>
    <property type="match status" value="1"/>
</dbReference>
<keyword evidence="3" id="KW-0804">Transcription</keyword>
<dbReference type="SUPFAM" id="SSF46785">
    <property type="entry name" value="Winged helix' DNA-binding domain"/>
    <property type="match status" value="1"/>
</dbReference>
<evidence type="ECO:0000259" key="4">
    <source>
        <dbReference type="PROSITE" id="PS50949"/>
    </source>
</evidence>
<evidence type="ECO:0000313" key="6">
    <source>
        <dbReference type="Proteomes" id="UP000284751"/>
    </source>
</evidence>
<dbReference type="SMART" id="SM00345">
    <property type="entry name" value="HTH_GNTR"/>
    <property type="match status" value="1"/>
</dbReference>
<evidence type="ECO:0000256" key="2">
    <source>
        <dbReference type="ARBA" id="ARBA00023125"/>
    </source>
</evidence>
<dbReference type="CDD" id="cd07377">
    <property type="entry name" value="WHTH_GntR"/>
    <property type="match status" value="1"/>
</dbReference>
<dbReference type="AlphaFoldDB" id="A0A412B132"/>
<dbReference type="Gene3D" id="3.40.1410.10">
    <property type="entry name" value="Chorismate lyase-like"/>
    <property type="match status" value="1"/>
</dbReference>
<comment type="caution">
    <text evidence="5">The sequence shown here is derived from an EMBL/GenBank/DDBJ whole genome shotgun (WGS) entry which is preliminary data.</text>
</comment>
<dbReference type="Pfam" id="PF07702">
    <property type="entry name" value="UTRA"/>
    <property type="match status" value="1"/>
</dbReference>
<keyword evidence="2" id="KW-0238">DNA-binding</keyword>
<dbReference type="SMART" id="SM00866">
    <property type="entry name" value="UTRA"/>
    <property type="match status" value="1"/>
</dbReference>
<protein>
    <submittedName>
        <fullName evidence="5">GntR family transcriptional regulator</fullName>
    </submittedName>
</protein>
<dbReference type="EMBL" id="QRTC01000002">
    <property type="protein sequence ID" value="RGQ44347.1"/>
    <property type="molecule type" value="Genomic_DNA"/>
</dbReference>
<dbReference type="PANTHER" id="PTHR44846:SF1">
    <property type="entry name" value="MANNOSYL-D-GLYCERATE TRANSPORT_METABOLISM SYSTEM REPRESSOR MNGR-RELATED"/>
    <property type="match status" value="1"/>
</dbReference>
<evidence type="ECO:0000256" key="1">
    <source>
        <dbReference type="ARBA" id="ARBA00023015"/>
    </source>
</evidence>
<sequence length="257" mass="30019">MAFDFTNKVDPKASRAIYLQLLDMIQGQIQDKSLKPGDMLPSEKEFCQYYHISRTTVRLTFRELEQQGLIIRRRGLGTFISEPKVSRRLGSLYSFTEDMKKLGLTPSSQILSYRLISRECGSCAFREFQSERLIEVVRLRLANDRPMLLEKTYLSVDLCPDLSWERLENNALYAILTERYHLQPYRAVETYEAVIMTKEESQTLQSKPGEPAFLLRRSTWDAKEQLIEYTTSIMPSSRSKFEITMYHDSVQIVRKTV</sequence>
<dbReference type="GO" id="GO:0003677">
    <property type="term" value="F:DNA binding"/>
    <property type="evidence" value="ECO:0007669"/>
    <property type="project" value="UniProtKB-KW"/>
</dbReference>
<dbReference type="InterPro" id="IPR036390">
    <property type="entry name" value="WH_DNA-bd_sf"/>
</dbReference>
<dbReference type="PRINTS" id="PR00035">
    <property type="entry name" value="HTHGNTR"/>
</dbReference>
<dbReference type="InterPro" id="IPR036388">
    <property type="entry name" value="WH-like_DNA-bd_sf"/>
</dbReference>
<dbReference type="Pfam" id="PF00392">
    <property type="entry name" value="GntR"/>
    <property type="match status" value="1"/>
</dbReference>
<feature type="domain" description="HTH gntR-type" evidence="4">
    <location>
        <begin position="15"/>
        <end position="83"/>
    </location>
</feature>
<dbReference type="Gene3D" id="1.10.10.10">
    <property type="entry name" value="Winged helix-like DNA-binding domain superfamily/Winged helix DNA-binding domain"/>
    <property type="match status" value="1"/>
</dbReference>
<name>A0A412B132_9FIRM</name>
<evidence type="ECO:0000256" key="3">
    <source>
        <dbReference type="ARBA" id="ARBA00023163"/>
    </source>
</evidence>
<dbReference type="InterPro" id="IPR050679">
    <property type="entry name" value="Bact_HTH_transcr_reg"/>
</dbReference>
<evidence type="ECO:0000313" key="5">
    <source>
        <dbReference type="EMBL" id="RGQ44347.1"/>
    </source>
</evidence>
<keyword evidence="1" id="KW-0805">Transcription regulation</keyword>
<dbReference type="PROSITE" id="PS50949">
    <property type="entry name" value="HTH_GNTR"/>
    <property type="match status" value="1"/>
</dbReference>
<dbReference type="Proteomes" id="UP000284751">
    <property type="component" value="Unassembled WGS sequence"/>
</dbReference>
<accession>A0A412B132</accession>
<dbReference type="GO" id="GO:0003700">
    <property type="term" value="F:DNA-binding transcription factor activity"/>
    <property type="evidence" value="ECO:0007669"/>
    <property type="project" value="InterPro"/>
</dbReference>
<proteinExistence type="predicted"/>
<gene>
    <name evidence="5" type="ORF">DWY99_01615</name>
</gene>
<dbReference type="InterPro" id="IPR028978">
    <property type="entry name" value="Chorismate_lyase_/UTRA_dom_sf"/>
</dbReference>
<dbReference type="InterPro" id="IPR011663">
    <property type="entry name" value="UTRA"/>
</dbReference>
<dbReference type="GO" id="GO:0045892">
    <property type="term" value="P:negative regulation of DNA-templated transcription"/>
    <property type="evidence" value="ECO:0007669"/>
    <property type="project" value="TreeGrafter"/>
</dbReference>
<dbReference type="PANTHER" id="PTHR44846">
    <property type="entry name" value="MANNOSYL-D-GLYCERATE TRANSPORT/METABOLISM SYSTEM REPRESSOR MNGR-RELATED"/>
    <property type="match status" value="1"/>
</dbReference>